<dbReference type="Gene3D" id="3.30.360.10">
    <property type="entry name" value="Dihydrodipicolinate Reductase, domain 2"/>
    <property type="match status" value="1"/>
</dbReference>
<dbReference type="SUPFAM" id="SSF55347">
    <property type="entry name" value="Glyceraldehyde-3-phosphate dehydrogenase-like, C-terminal domain"/>
    <property type="match status" value="1"/>
</dbReference>
<evidence type="ECO:0000313" key="3">
    <source>
        <dbReference type="EMBL" id="PXW64269.1"/>
    </source>
</evidence>
<dbReference type="SUPFAM" id="SSF51735">
    <property type="entry name" value="NAD(P)-binding Rossmann-fold domains"/>
    <property type="match status" value="1"/>
</dbReference>
<dbReference type="InterPro" id="IPR055170">
    <property type="entry name" value="GFO_IDH_MocA-like_dom"/>
</dbReference>
<dbReference type="InterPro" id="IPR000683">
    <property type="entry name" value="Gfo/Idh/MocA-like_OxRdtase_N"/>
</dbReference>
<proteinExistence type="predicted"/>
<dbReference type="InterPro" id="IPR036291">
    <property type="entry name" value="NAD(P)-bd_dom_sf"/>
</dbReference>
<gene>
    <name evidence="3" type="ORF">C7450_10123</name>
</gene>
<reference evidence="3 4" key="1">
    <citation type="submission" date="2018-05" db="EMBL/GenBank/DDBJ databases">
        <title>Genomic Encyclopedia of Type Strains, Phase IV (KMG-IV): sequencing the most valuable type-strain genomes for metagenomic binning, comparative biology and taxonomic classification.</title>
        <authorList>
            <person name="Goeker M."/>
        </authorList>
    </citation>
    <scope>NUCLEOTIDE SEQUENCE [LARGE SCALE GENOMIC DNA]</scope>
    <source>
        <strain evidence="3 4">DSM 6462</strain>
    </source>
</reference>
<dbReference type="InterPro" id="IPR051450">
    <property type="entry name" value="Gfo/Idh/MocA_Oxidoreductases"/>
</dbReference>
<dbReference type="PANTHER" id="PTHR43377:SF1">
    <property type="entry name" value="BILIVERDIN REDUCTASE A"/>
    <property type="match status" value="1"/>
</dbReference>
<dbReference type="Pfam" id="PF22725">
    <property type="entry name" value="GFO_IDH_MocA_C3"/>
    <property type="match status" value="1"/>
</dbReference>
<accession>A0A2V3UGN9</accession>
<dbReference type="GO" id="GO:0000166">
    <property type="term" value="F:nucleotide binding"/>
    <property type="evidence" value="ECO:0007669"/>
    <property type="project" value="InterPro"/>
</dbReference>
<dbReference type="PANTHER" id="PTHR43377">
    <property type="entry name" value="BILIVERDIN REDUCTASE A"/>
    <property type="match status" value="1"/>
</dbReference>
<keyword evidence="4" id="KW-1185">Reference proteome</keyword>
<comment type="caution">
    <text evidence="3">The sequence shown here is derived from an EMBL/GenBank/DDBJ whole genome shotgun (WGS) entry which is preliminary data.</text>
</comment>
<organism evidence="3 4">
    <name type="scientific">Chelatococcus asaccharovorans</name>
    <dbReference type="NCBI Taxonomy" id="28210"/>
    <lineage>
        <taxon>Bacteria</taxon>
        <taxon>Pseudomonadati</taxon>
        <taxon>Pseudomonadota</taxon>
        <taxon>Alphaproteobacteria</taxon>
        <taxon>Hyphomicrobiales</taxon>
        <taxon>Chelatococcaceae</taxon>
        <taxon>Chelatococcus</taxon>
    </lineage>
</organism>
<dbReference type="Proteomes" id="UP000248021">
    <property type="component" value="Unassembled WGS sequence"/>
</dbReference>
<dbReference type="RefSeq" id="WP_110372381.1">
    <property type="nucleotide sequence ID" value="NZ_JAHBRY010000001.1"/>
</dbReference>
<dbReference type="Gene3D" id="3.40.50.720">
    <property type="entry name" value="NAD(P)-binding Rossmann-like Domain"/>
    <property type="match status" value="1"/>
</dbReference>
<dbReference type="EMBL" id="QJJK01000001">
    <property type="protein sequence ID" value="PXW64269.1"/>
    <property type="molecule type" value="Genomic_DNA"/>
</dbReference>
<sequence>MAGRIEIAVIGAAHQHVDYVLDEVARRDDVAIAAVVEHDPARRAALEQRTGAPGYAEVEAMLARHRIDAASVVTEFGARAGIVATLARRGIFAIVDKPLAVTRAGLDALEDALVGRPLVALMLEKRFYPVTLALRGVIADGVIGEIVTIHATGPHKFYAARRPDWMFDAGQYGGILADLTVHDVDLGLWLVDGTRGTVSGWVSAVDAPGVGTLPGNRRFPSAGRAVLTVAGGPQVAIEVDWLQPEASPRHGDYAMRITGTRGRADVLFAEDKLLVETHDTPLRDWPLPPGEPPARFALDHLAKGVPLAVPTADALRATRIAILAQESAAAGGKALEWA</sequence>
<evidence type="ECO:0000259" key="1">
    <source>
        <dbReference type="Pfam" id="PF01408"/>
    </source>
</evidence>
<dbReference type="AlphaFoldDB" id="A0A2V3UGN9"/>
<feature type="domain" description="GFO/IDH/MocA-like oxidoreductase" evidence="2">
    <location>
        <begin position="132"/>
        <end position="264"/>
    </location>
</feature>
<dbReference type="OrthoDB" id="9768836at2"/>
<evidence type="ECO:0000259" key="2">
    <source>
        <dbReference type="Pfam" id="PF22725"/>
    </source>
</evidence>
<feature type="domain" description="Gfo/Idh/MocA-like oxidoreductase N-terminal" evidence="1">
    <location>
        <begin position="5"/>
        <end position="112"/>
    </location>
</feature>
<dbReference type="Pfam" id="PF01408">
    <property type="entry name" value="GFO_IDH_MocA"/>
    <property type="match status" value="1"/>
</dbReference>
<protein>
    <submittedName>
        <fullName evidence="3">Putative dehydrogenase</fullName>
    </submittedName>
</protein>
<evidence type="ECO:0000313" key="4">
    <source>
        <dbReference type="Proteomes" id="UP000248021"/>
    </source>
</evidence>
<name>A0A2V3UGN9_9HYPH</name>